<dbReference type="InterPro" id="IPR011050">
    <property type="entry name" value="Pectin_lyase_fold/virulence"/>
</dbReference>
<dbReference type="Gene3D" id="2.60.40.10">
    <property type="entry name" value="Immunoglobulins"/>
    <property type="match status" value="1"/>
</dbReference>
<feature type="domain" description="DUF11" evidence="2">
    <location>
        <begin position="799"/>
        <end position="909"/>
    </location>
</feature>
<evidence type="ECO:0000259" key="3">
    <source>
        <dbReference type="Pfam" id="PF13229"/>
    </source>
</evidence>
<dbReference type="PANTHER" id="PTHR36453:SF1">
    <property type="entry name" value="RIGHT HANDED BETA HELIX DOMAIN-CONTAINING PROTEIN"/>
    <property type="match status" value="1"/>
</dbReference>
<gene>
    <name evidence="4" type="ORF">M0L20_03850</name>
</gene>
<dbReference type="PANTHER" id="PTHR36453">
    <property type="entry name" value="SECRETED PROTEIN-RELATED"/>
    <property type="match status" value="1"/>
</dbReference>
<dbReference type="InterPro" id="IPR022441">
    <property type="entry name" value="Para_beta_helix_rpt-2"/>
</dbReference>
<reference evidence="4 5" key="1">
    <citation type="submission" date="2022-04" db="EMBL/GenBank/DDBJ databases">
        <title>Spirosoma sp. strain RP8 genome sequencing and assembly.</title>
        <authorList>
            <person name="Jung Y."/>
        </authorList>
    </citation>
    <scope>NUCLEOTIDE SEQUENCE [LARGE SCALE GENOMIC DNA]</scope>
    <source>
        <strain evidence="4 5">RP8</strain>
    </source>
</reference>
<keyword evidence="5" id="KW-1185">Reference proteome</keyword>
<evidence type="ECO:0000313" key="5">
    <source>
        <dbReference type="Proteomes" id="UP001202180"/>
    </source>
</evidence>
<sequence>MASNGNDSNDGRSRTSPFQTLDPVNRLGLQPGDSVLFRKGDTFRGKLAIRQSGSVNRRIIFSAYGVGSKPVLSGSVPVVNWSNAGGNIWKANCPSCGNTVTGLYQNGVALPLGRYPNMDAPNKGYLTIQSHNDKNQITSQEHLPDNINWKGGEAVMRPTQWIIDRAVIDNQNGDVLNILNYSNYTPSDGWGFFIQSHPSTLDQNGEWYYDATSKTIWLYNSQTTPDQNLITATVQNRGIEAYNIFNVSVNNIHVKETLNEGVFMDNATNVTIADNDITNSGEDGVIITGSGNNLLVEGNHIVDVNNNGVRIDALQNVIFRGNTLRRVGMIPGRGKSGDGQYNGFQSNANVGVLIERNTIDSIGYNGISFWNNTTIRQNVVSNYCMTKSDGGALYVWNKAKASMTNIYIDSNIIYNGIGAPEGSFRREYSGANGIFLDDCVENVTFRNNTVFNNHQWGIYLHATSNITLIGNTSYNNGVSQFAMYHNAGYCPFRNNTVKNNIFLSKEPSQLTSQYESNTNDINLYGDIDSNYYARPFSEPATILGIINNTQGGTFSLEDWRNFSGGKDIHSSRSPIVYNSYRNEVAGGTNRINSSFDADADGWFIVYSNYNNAEATRDATNKLDGGSLRVGFPTPSGQSNSYAQAVNRFGTITKGKTYVLRFDAVASVNVNILAYLRSYGPPYVEYDKRYTVSIGPTRKSYEFVFTASESGTDAVVMFQIDGEGPTFWLDNIRLQEGVPIQNNPDDFIKLFYNPTLKDSVITLTDVYRDVKNQAYSGSFTLKPYTSVILLKDTLPVPPADLSLSLQSRKRLVQVNEPTTIELRISNQGQTPAALSRWTYRLPANLQFINSDGQPYSDNVLTGTVQQLAPLTDTTFILSVKPTVAGIFRTAAQITTATAPDPDSKPNSGTADGEDDTAMTELRVDGPSDTVFESPNPNQRALPPIESNQPTPDPTKADLSLRIEVSNRTPAKDEVIRITLYVNNAGGLATDGVQLQNQLPEGLTPVNLTDWTASGRLLNATLPSISAGATVSISFQARVNSLGSWVNKAQISASGTADPDSIPGNGFTNGEDDEAQIDIRTSK</sequence>
<dbReference type="Pfam" id="PF13229">
    <property type="entry name" value="Beta_helix"/>
    <property type="match status" value="2"/>
</dbReference>
<dbReference type="Pfam" id="PF01345">
    <property type="entry name" value="DUF11"/>
    <property type="match status" value="2"/>
</dbReference>
<dbReference type="Proteomes" id="UP001202180">
    <property type="component" value="Unassembled WGS sequence"/>
</dbReference>
<dbReference type="InterPro" id="IPR001434">
    <property type="entry name" value="OmcB-like_DUF11"/>
</dbReference>
<proteinExistence type="predicted"/>
<dbReference type="NCBIfam" id="TIGR03804">
    <property type="entry name" value="para_beta_helix"/>
    <property type="match status" value="2"/>
</dbReference>
<name>A0ABT0HFN4_9BACT</name>
<accession>A0ABT0HFN4</accession>
<protein>
    <submittedName>
        <fullName evidence="4">Right-handed parallel beta-helix repeat-containing protein</fullName>
    </submittedName>
</protein>
<feature type="region of interest" description="Disordered" evidence="1">
    <location>
        <begin position="924"/>
        <end position="955"/>
    </location>
</feature>
<feature type="region of interest" description="Disordered" evidence="1">
    <location>
        <begin position="1051"/>
        <end position="1081"/>
    </location>
</feature>
<dbReference type="RefSeq" id="WP_248475808.1">
    <property type="nucleotide sequence ID" value="NZ_JALPRF010000001.1"/>
</dbReference>
<dbReference type="EMBL" id="JALPRF010000001">
    <property type="protein sequence ID" value="MCK8490971.1"/>
    <property type="molecule type" value="Genomic_DNA"/>
</dbReference>
<evidence type="ECO:0000313" key="4">
    <source>
        <dbReference type="EMBL" id="MCK8490971.1"/>
    </source>
</evidence>
<feature type="domain" description="Right handed beta helix" evidence="3">
    <location>
        <begin position="214"/>
        <end position="325"/>
    </location>
</feature>
<feature type="domain" description="DUF11" evidence="2">
    <location>
        <begin position="956"/>
        <end position="1059"/>
    </location>
</feature>
<dbReference type="InterPro" id="IPR013783">
    <property type="entry name" value="Ig-like_fold"/>
</dbReference>
<feature type="region of interest" description="Disordered" evidence="1">
    <location>
        <begin position="894"/>
        <end position="913"/>
    </location>
</feature>
<feature type="compositionally biased region" description="Polar residues" evidence="1">
    <location>
        <begin position="1"/>
        <end position="19"/>
    </location>
</feature>
<evidence type="ECO:0000259" key="2">
    <source>
        <dbReference type="Pfam" id="PF01345"/>
    </source>
</evidence>
<dbReference type="Gene3D" id="2.60.120.260">
    <property type="entry name" value="Galactose-binding domain-like"/>
    <property type="match status" value="1"/>
</dbReference>
<dbReference type="InterPro" id="IPR012334">
    <property type="entry name" value="Pectin_lyas_fold"/>
</dbReference>
<dbReference type="InterPro" id="IPR008979">
    <property type="entry name" value="Galactose-bd-like_sf"/>
</dbReference>
<feature type="domain" description="Right handed beta helix" evidence="3">
    <location>
        <begin position="343"/>
        <end position="500"/>
    </location>
</feature>
<dbReference type="SMART" id="SM00710">
    <property type="entry name" value="PbH1"/>
    <property type="match status" value="8"/>
</dbReference>
<comment type="caution">
    <text evidence="4">The sequence shown here is derived from an EMBL/GenBank/DDBJ whole genome shotgun (WGS) entry which is preliminary data.</text>
</comment>
<dbReference type="SUPFAM" id="SSF49785">
    <property type="entry name" value="Galactose-binding domain-like"/>
    <property type="match status" value="1"/>
</dbReference>
<feature type="region of interest" description="Disordered" evidence="1">
    <location>
        <begin position="1"/>
        <end position="24"/>
    </location>
</feature>
<dbReference type="SUPFAM" id="SSF51126">
    <property type="entry name" value="Pectin lyase-like"/>
    <property type="match status" value="1"/>
</dbReference>
<evidence type="ECO:0000256" key="1">
    <source>
        <dbReference type="SAM" id="MobiDB-lite"/>
    </source>
</evidence>
<dbReference type="Gene3D" id="2.160.20.10">
    <property type="entry name" value="Single-stranded right-handed beta-helix, Pectin lyase-like"/>
    <property type="match status" value="2"/>
</dbReference>
<organism evidence="4 5">
    <name type="scientific">Spirosoma liriopis</name>
    <dbReference type="NCBI Taxonomy" id="2937440"/>
    <lineage>
        <taxon>Bacteria</taxon>
        <taxon>Pseudomonadati</taxon>
        <taxon>Bacteroidota</taxon>
        <taxon>Cytophagia</taxon>
        <taxon>Cytophagales</taxon>
        <taxon>Cytophagaceae</taxon>
        <taxon>Spirosoma</taxon>
    </lineage>
</organism>
<dbReference type="InterPro" id="IPR039448">
    <property type="entry name" value="Beta_helix"/>
</dbReference>
<dbReference type="InterPro" id="IPR006626">
    <property type="entry name" value="PbH1"/>
</dbReference>